<sequence length="524" mass="58190">MQRRTRLIRTGIMTTILILIFSLLLGACGDTDKEKAGSSNASQPASTSNTSPSGNGNTAGDLPDVTLTWYFPGNWPQAEQDKVFSEVNKVVKQKINATIDFKPISFGDYDQKMKVIIASGEPYDLAFTSNWINNYTQNVAKGAFLPLDDLLAQYAPKSYAAIPKNFWDATRVNGKIYGYINYQISARTPEVSTSKALAEKYGFDISSVGGKLSADTMNLLEPYIQAVKKDHPEKAFITALTQIQDMFTFETISGINIPGAVFYNDDSLKVVNQFETDEFKKFAAVMRDWNAKGYMNSKERISKKQDDWADGKAGKWIMDIGGAYKPGGDVLASSLGGEPYVNAPTSKAHLTTNGIIATMHAISRTSKNPERAMMLLELLNTDVELFNLLNFGIKDDHFKINNDGYMVAGSNQQAYNPQVPWMFASNFLAYIQEGMPKTVWEDTKKLNETAEPSKLLGFSFDAEPVKAEIGKTSAVFDEYYRGIELGVTSEEKYNEFLKKMNAAGADKILTEMQKQIDTWKAAQK</sequence>
<name>A0A9X2B3D6_9BACL</name>
<evidence type="ECO:0000313" key="3">
    <source>
        <dbReference type="EMBL" id="MCJ8010442.1"/>
    </source>
</evidence>
<dbReference type="PROSITE" id="PS51257">
    <property type="entry name" value="PROKAR_LIPOPROTEIN"/>
    <property type="match status" value="1"/>
</dbReference>
<dbReference type="EMBL" id="JALIRP010000001">
    <property type="protein sequence ID" value="MCJ8010442.1"/>
    <property type="molecule type" value="Genomic_DNA"/>
</dbReference>
<keyword evidence="4" id="KW-1185">Reference proteome</keyword>
<accession>A0A9X2B3D6</accession>
<proteinExistence type="predicted"/>
<organism evidence="3 4">
    <name type="scientific">Paenibacillus mangrovi</name>
    <dbReference type="NCBI Taxonomy" id="2931978"/>
    <lineage>
        <taxon>Bacteria</taxon>
        <taxon>Bacillati</taxon>
        <taxon>Bacillota</taxon>
        <taxon>Bacilli</taxon>
        <taxon>Bacillales</taxon>
        <taxon>Paenibacillaceae</taxon>
        <taxon>Paenibacillus</taxon>
    </lineage>
</organism>
<dbReference type="PANTHER" id="PTHR43649">
    <property type="entry name" value="ARABINOSE-BINDING PROTEIN-RELATED"/>
    <property type="match status" value="1"/>
</dbReference>
<reference evidence="3" key="1">
    <citation type="submission" date="2022-04" db="EMBL/GenBank/DDBJ databases">
        <title>Paenibacillus mangrovi sp. nov., a novel endophytic bacterium isolated from bark of Kandelia candel.</title>
        <authorList>
            <person name="Tuo L."/>
        </authorList>
    </citation>
    <scope>NUCLEOTIDE SEQUENCE</scope>
    <source>
        <strain evidence="3">KQZ6P-2</strain>
    </source>
</reference>
<evidence type="ECO:0000313" key="4">
    <source>
        <dbReference type="Proteomes" id="UP001139347"/>
    </source>
</evidence>
<gene>
    <name evidence="3" type="ORF">MUG84_01635</name>
</gene>
<dbReference type="Pfam" id="PF12010">
    <property type="entry name" value="DUF3502"/>
    <property type="match status" value="1"/>
</dbReference>
<evidence type="ECO:0000259" key="2">
    <source>
        <dbReference type="Pfam" id="PF12010"/>
    </source>
</evidence>
<feature type="region of interest" description="Disordered" evidence="1">
    <location>
        <begin position="34"/>
        <end position="58"/>
    </location>
</feature>
<dbReference type="RefSeq" id="WP_244718501.1">
    <property type="nucleotide sequence ID" value="NZ_JALIRP010000001.1"/>
</dbReference>
<evidence type="ECO:0000256" key="1">
    <source>
        <dbReference type="SAM" id="MobiDB-lite"/>
    </source>
</evidence>
<dbReference type="InterPro" id="IPR022627">
    <property type="entry name" value="DUF3502"/>
</dbReference>
<dbReference type="PANTHER" id="PTHR43649:SF17">
    <property type="entry name" value="ABC TRANSPORTER SOLUTE BINDING PROTEIN-SUGAR TRANSPORT"/>
    <property type="match status" value="1"/>
</dbReference>
<protein>
    <submittedName>
        <fullName evidence="3">ABC transporter substrate-binding protein</fullName>
    </submittedName>
</protein>
<dbReference type="SUPFAM" id="SSF53850">
    <property type="entry name" value="Periplasmic binding protein-like II"/>
    <property type="match status" value="1"/>
</dbReference>
<dbReference type="Gene3D" id="3.40.190.10">
    <property type="entry name" value="Periplasmic binding protein-like II"/>
    <property type="match status" value="2"/>
</dbReference>
<feature type="compositionally biased region" description="Low complexity" evidence="1">
    <location>
        <begin position="44"/>
        <end position="58"/>
    </location>
</feature>
<dbReference type="Proteomes" id="UP001139347">
    <property type="component" value="Unassembled WGS sequence"/>
</dbReference>
<feature type="domain" description="DUF3502" evidence="2">
    <location>
        <begin position="455"/>
        <end position="521"/>
    </location>
</feature>
<comment type="caution">
    <text evidence="3">The sequence shown here is derived from an EMBL/GenBank/DDBJ whole genome shotgun (WGS) entry which is preliminary data.</text>
</comment>
<dbReference type="AlphaFoldDB" id="A0A9X2B3D6"/>
<dbReference type="InterPro" id="IPR050490">
    <property type="entry name" value="Bact_solute-bd_prot1"/>
</dbReference>